<keyword evidence="1" id="KW-0805">Transcription regulation</keyword>
<keyword evidence="8" id="KW-1185">Reference proteome</keyword>
<dbReference type="InterPro" id="IPR009057">
    <property type="entry name" value="Homeodomain-like_sf"/>
</dbReference>
<feature type="non-terminal residue" evidence="7">
    <location>
        <position position="1"/>
    </location>
</feature>
<evidence type="ECO:0000256" key="5">
    <source>
        <dbReference type="SAM" id="MobiDB-lite"/>
    </source>
</evidence>
<feature type="region of interest" description="Disordered" evidence="5">
    <location>
        <begin position="1"/>
        <end position="56"/>
    </location>
</feature>
<dbReference type="InterPro" id="IPR001647">
    <property type="entry name" value="HTH_TetR"/>
</dbReference>
<dbReference type="PANTHER" id="PTHR30055:SF234">
    <property type="entry name" value="HTH-TYPE TRANSCRIPTIONAL REGULATOR BETI"/>
    <property type="match status" value="1"/>
</dbReference>
<dbReference type="PROSITE" id="PS50977">
    <property type="entry name" value="HTH_TETR_2"/>
    <property type="match status" value="1"/>
</dbReference>
<feature type="DNA-binding region" description="H-T-H motif" evidence="4">
    <location>
        <begin position="120"/>
        <end position="139"/>
    </location>
</feature>
<sequence length="289" mass="31366">PPALSHRPPPARGVRGDLLRSAPSQRSPSNQPLRSPSKPGRFIVTTSRPPWHGVHRRDSIEPRAHQGVHQTGATSPGAWPFELNSTNLWSVEPLTERAATTRRRILEAAGAELIETGDVEVAAVARRAGLSAGLPYRYFGTRSGLMSALLADFYERLVTETVLGHFDGRTWLERWRAQLTRWVDWVYDEPLAPVVLGRMVGDAQVAAMEARCARQVIALGAEHVAAGQAEGAVTRGRDPGLMSASVVGGMRSILAVVLDQDPRPDRAAVLQEIWEFTTAALGAARVEAS</sequence>
<organism evidence="7 8">
    <name type="scientific">Nonomuraea deserti</name>
    <dbReference type="NCBI Taxonomy" id="1848322"/>
    <lineage>
        <taxon>Bacteria</taxon>
        <taxon>Bacillati</taxon>
        <taxon>Actinomycetota</taxon>
        <taxon>Actinomycetes</taxon>
        <taxon>Streptosporangiales</taxon>
        <taxon>Streptosporangiaceae</taxon>
        <taxon>Nonomuraea</taxon>
    </lineage>
</organism>
<dbReference type="AlphaFoldDB" id="A0A4R4TY00"/>
<protein>
    <submittedName>
        <fullName evidence="7">TetR/AcrR family transcriptional regulator</fullName>
    </submittedName>
</protein>
<dbReference type="SUPFAM" id="SSF48498">
    <property type="entry name" value="Tetracyclin repressor-like, C-terminal domain"/>
    <property type="match status" value="1"/>
</dbReference>
<accession>A0A4R4TY00</accession>
<evidence type="ECO:0000256" key="4">
    <source>
        <dbReference type="PROSITE-ProRule" id="PRU00335"/>
    </source>
</evidence>
<evidence type="ECO:0000256" key="2">
    <source>
        <dbReference type="ARBA" id="ARBA00023125"/>
    </source>
</evidence>
<evidence type="ECO:0000313" key="7">
    <source>
        <dbReference type="EMBL" id="TDC81866.1"/>
    </source>
</evidence>
<evidence type="ECO:0000259" key="6">
    <source>
        <dbReference type="PROSITE" id="PS50977"/>
    </source>
</evidence>
<dbReference type="GO" id="GO:0000976">
    <property type="term" value="F:transcription cis-regulatory region binding"/>
    <property type="evidence" value="ECO:0007669"/>
    <property type="project" value="TreeGrafter"/>
</dbReference>
<dbReference type="PANTHER" id="PTHR30055">
    <property type="entry name" value="HTH-TYPE TRANSCRIPTIONAL REGULATOR RUTR"/>
    <property type="match status" value="1"/>
</dbReference>
<reference evidence="7 8" key="1">
    <citation type="submission" date="2019-03" db="EMBL/GenBank/DDBJ databases">
        <title>Draft genome sequences of novel Actinobacteria.</title>
        <authorList>
            <person name="Sahin N."/>
            <person name="Ay H."/>
            <person name="Saygin H."/>
        </authorList>
    </citation>
    <scope>NUCLEOTIDE SEQUENCE [LARGE SCALE GENOMIC DNA]</scope>
    <source>
        <strain evidence="7 8">KC310</strain>
    </source>
</reference>
<proteinExistence type="predicted"/>
<gene>
    <name evidence="7" type="ORF">E1292_50440</name>
</gene>
<dbReference type="InterPro" id="IPR036271">
    <property type="entry name" value="Tet_transcr_reg_TetR-rel_C_sf"/>
</dbReference>
<feature type="domain" description="HTH tetR-type" evidence="6">
    <location>
        <begin position="99"/>
        <end position="157"/>
    </location>
</feature>
<name>A0A4R4TY00_9ACTN</name>
<feature type="compositionally biased region" description="Polar residues" evidence="5">
    <location>
        <begin position="22"/>
        <end position="34"/>
    </location>
</feature>
<evidence type="ECO:0000313" key="8">
    <source>
        <dbReference type="Proteomes" id="UP000295258"/>
    </source>
</evidence>
<dbReference type="Gene3D" id="1.10.357.10">
    <property type="entry name" value="Tetracycline Repressor, domain 2"/>
    <property type="match status" value="1"/>
</dbReference>
<keyword evidence="2 4" id="KW-0238">DNA-binding</keyword>
<feature type="compositionally biased region" description="Pro residues" evidence="5">
    <location>
        <begin position="1"/>
        <end position="11"/>
    </location>
</feature>
<dbReference type="Proteomes" id="UP000295258">
    <property type="component" value="Unassembled WGS sequence"/>
</dbReference>
<dbReference type="SUPFAM" id="SSF46689">
    <property type="entry name" value="Homeodomain-like"/>
    <property type="match status" value="1"/>
</dbReference>
<comment type="caution">
    <text evidence="7">The sequence shown here is derived from an EMBL/GenBank/DDBJ whole genome shotgun (WGS) entry which is preliminary data.</text>
</comment>
<evidence type="ECO:0000256" key="3">
    <source>
        <dbReference type="ARBA" id="ARBA00023163"/>
    </source>
</evidence>
<evidence type="ECO:0000256" key="1">
    <source>
        <dbReference type="ARBA" id="ARBA00023015"/>
    </source>
</evidence>
<dbReference type="InterPro" id="IPR050109">
    <property type="entry name" value="HTH-type_TetR-like_transc_reg"/>
</dbReference>
<keyword evidence="3" id="KW-0804">Transcription</keyword>
<dbReference type="GO" id="GO:0003700">
    <property type="term" value="F:DNA-binding transcription factor activity"/>
    <property type="evidence" value="ECO:0007669"/>
    <property type="project" value="TreeGrafter"/>
</dbReference>
<dbReference type="EMBL" id="SMKO01000416">
    <property type="protein sequence ID" value="TDC81866.1"/>
    <property type="molecule type" value="Genomic_DNA"/>
</dbReference>